<evidence type="ECO:0000256" key="6">
    <source>
        <dbReference type="PIRSR" id="PIRSR005739-1"/>
    </source>
</evidence>
<dbReference type="SUPFAM" id="SSF46785">
    <property type="entry name" value="Winged helix' DNA-binding domain"/>
    <property type="match status" value="1"/>
</dbReference>
<accession>A0A224ALZ8</accession>
<dbReference type="Gene3D" id="3.40.50.150">
    <property type="entry name" value="Vaccinia Virus protein VP39"/>
    <property type="match status" value="1"/>
</dbReference>
<keyword evidence="1" id="KW-0017">Alkaloid metabolism</keyword>
<feature type="active site" description="Proton acceptor" evidence="6">
    <location>
        <position position="267"/>
    </location>
</feature>
<dbReference type="InterPro" id="IPR016461">
    <property type="entry name" value="COMT-like"/>
</dbReference>
<evidence type="ECO:0000313" key="9">
    <source>
        <dbReference type="EMBL" id="BBA20643.1"/>
    </source>
</evidence>
<gene>
    <name evidence="9" type="primary">S</name>
    <name evidence="9" type="synonym">R-dual OMT</name>
</gene>
<evidence type="ECO:0000259" key="8">
    <source>
        <dbReference type="Pfam" id="PF08100"/>
    </source>
</evidence>
<organism evidence="9">
    <name type="scientific">Eschscholzia californica subsp. californica</name>
    <dbReference type="NCBI Taxonomy" id="222997"/>
    <lineage>
        <taxon>Eukaryota</taxon>
        <taxon>Viridiplantae</taxon>
        <taxon>Streptophyta</taxon>
        <taxon>Embryophyta</taxon>
        <taxon>Tracheophyta</taxon>
        <taxon>Spermatophyta</taxon>
        <taxon>Magnoliopsida</taxon>
        <taxon>Ranunculales</taxon>
        <taxon>Papaveraceae</taxon>
        <taxon>Papaveroideae</taxon>
        <taxon>Eschscholzia</taxon>
    </lineage>
</organism>
<dbReference type="Pfam" id="PF00891">
    <property type="entry name" value="Methyltransf_2"/>
    <property type="match status" value="1"/>
</dbReference>
<dbReference type="FunFam" id="3.40.50.150:FF:000294">
    <property type="entry name" value="O-methyltransferase family protein"/>
    <property type="match status" value="1"/>
</dbReference>
<feature type="domain" description="O-methyltransferase C-terminal" evidence="7">
    <location>
        <begin position="137"/>
        <end position="342"/>
    </location>
</feature>
<reference evidence="9" key="1">
    <citation type="journal article" date="2017" name="Plant Cell Physiol.">
        <title>Unraveling Additional O-Methylation Steps in Benzylisoquinoline Alkaloid Biosynthesis in California Poppy (Eschscholzia californica).</title>
        <authorList>
            <person name="Purwanto R."/>
            <person name="Hori K."/>
            <person name="Yamada Y."/>
            <person name="Sato F."/>
        </authorList>
    </citation>
    <scope>NUCLEOTIDE SEQUENCE</scope>
</reference>
<dbReference type="SUPFAM" id="SSF53335">
    <property type="entry name" value="S-adenosyl-L-methionine-dependent methyltransferases"/>
    <property type="match status" value="1"/>
</dbReference>
<dbReference type="InterPro" id="IPR036388">
    <property type="entry name" value="WH-like_DNA-bd_sf"/>
</dbReference>
<comment type="similarity">
    <text evidence="5">Belongs to the class I-like SAM-binding methyltransferase superfamily. Cation-independent O-methyltransferase family.</text>
</comment>
<evidence type="ECO:0000256" key="1">
    <source>
        <dbReference type="ARBA" id="ARBA00022589"/>
    </source>
</evidence>
<dbReference type="BRENDA" id="2.1.1.117">
    <property type="organism ID" value="17173"/>
</dbReference>
<evidence type="ECO:0000256" key="3">
    <source>
        <dbReference type="ARBA" id="ARBA00022679"/>
    </source>
</evidence>
<dbReference type="GO" id="GO:0008171">
    <property type="term" value="F:O-methyltransferase activity"/>
    <property type="evidence" value="ECO:0007669"/>
    <property type="project" value="InterPro"/>
</dbReference>
<dbReference type="InterPro" id="IPR029063">
    <property type="entry name" value="SAM-dependent_MTases_sf"/>
</dbReference>
<protein>
    <submittedName>
        <fullName evidence="9">Scoulerine/reticuline O-methyltransferase</fullName>
    </submittedName>
</protein>
<dbReference type="GO" id="GO:0032259">
    <property type="term" value="P:methylation"/>
    <property type="evidence" value="ECO:0007669"/>
    <property type="project" value="UniProtKB-KW"/>
</dbReference>
<dbReference type="PANTHER" id="PTHR11746">
    <property type="entry name" value="O-METHYLTRANSFERASE"/>
    <property type="match status" value="1"/>
</dbReference>
<dbReference type="CDD" id="cd02440">
    <property type="entry name" value="AdoMet_MTases"/>
    <property type="match status" value="1"/>
</dbReference>
<proteinExistence type="evidence at transcript level"/>
<dbReference type="InterPro" id="IPR012967">
    <property type="entry name" value="COMT_dimerisation"/>
</dbReference>
<keyword evidence="2 9" id="KW-0489">Methyltransferase</keyword>
<evidence type="ECO:0000256" key="2">
    <source>
        <dbReference type="ARBA" id="ARBA00022603"/>
    </source>
</evidence>
<keyword evidence="3 9" id="KW-0808">Transferase</keyword>
<dbReference type="InterPro" id="IPR001077">
    <property type="entry name" value="COMT_C"/>
</dbReference>
<dbReference type="InterPro" id="IPR036390">
    <property type="entry name" value="WH_DNA-bd_sf"/>
</dbReference>
<keyword evidence="4" id="KW-0949">S-adenosyl-L-methionine</keyword>
<name>A0A224ALZ8_ESCCA</name>
<sequence>MEKGKLEVGEEMELQGQADICKLMLAFIDSMALKCAVELGIPDIIHSQGQPITLSEIINGIPNLSPSFDINYLFRIMRLLVRNRVFSAYEPDLKDGSSGTKTLYGLTPSSKWLVKDSKISLAPLVLAENHPWLLDPWHYLGKCVQEGGFAFAKAHGSEIWKFGSENPEFNKLFSVGMACSSTLVVDAILDDYHEGFGDLESIVDVGGAIGTLINEIVKKYPHIRGTNFDLPHVVAEALENPGVAHVGGDMFVEIPSADAVILKWVLHDWNDEDCVKILKNCNKAISNKGKLIIIECVLKPDGEGLFDGLGLAFDLLMIAHSSGGRERTEAEWKKLLKAGGFSRYKITPIKGIPSIIEAYPDI</sequence>
<dbReference type="AlphaFoldDB" id="A0A224ALZ8"/>
<dbReference type="PIRSF" id="PIRSF005739">
    <property type="entry name" value="O-mtase"/>
    <property type="match status" value="1"/>
</dbReference>
<evidence type="ECO:0000256" key="5">
    <source>
        <dbReference type="ARBA" id="ARBA00038277"/>
    </source>
</evidence>
<evidence type="ECO:0000259" key="7">
    <source>
        <dbReference type="Pfam" id="PF00891"/>
    </source>
</evidence>
<dbReference type="GO" id="GO:0009820">
    <property type="term" value="P:alkaloid metabolic process"/>
    <property type="evidence" value="ECO:0007669"/>
    <property type="project" value="UniProtKB-KW"/>
</dbReference>
<dbReference type="SMR" id="A0A224ALZ8"/>
<dbReference type="Pfam" id="PF08100">
    <property type="entry name" value="Dimerisation"/>
    <property type="match status" value="1"/>
</dbReference>
<feature type="domain" description="O-methyltransferase dimerisation" evidence="8">
    <location>
        <begin position="22"/>
        <end position="116"/>
    </location>
</feature>
<dbReference type="GO" id="GO:0046983">
    <property type="term" value="F:protein dimerization activity"/>
    <property type="evidence" value="ECO:0007669"/>
    <property type="project" value="InterPro"/>
</dbReference>
<dbReference type="EMBL" id="LC171865">
    <property type="protein sequence ID" value="BBA20643.1"/>
    <property type="molecule type" value="mRNA"/>
</dbReference>
<dbReference type="PROSITE" id="PS51683">
    <property type="entry name" value="SAM_OMT_II"/>
    <property type="match status" value="1"/>
</dbReference>
<dbReference type="Gene3D" id="1.10.10.10">
    <property type="entry name" value="Winged helix-like DNA-binding domain superfamily/Winged helix DNA-binding domain"/>
    <property type="match status" value="1"/>
</dbReference>
<evidence type="ECO:0000256" key="4">
    <source>
        <dbReference type="ARBA" id="ARBA00022691"/>
    </source>
</evidence>